<evidence type="ECO:0000313" key="3">
    <source>
        <dbReference type="Proteomes" id="UP000199459"/>
    </source>
</evidence>
<gene>
    <name evidence="2" type="ORF">SAMN05216325_11234</name>
</gene>
<reference evidence="2 3" key="1">
    <citation type="submission" date="2016-10" db="EMBL/GenBank/DDBJ databases">
        <authorList>
            <person name="de Groot N.N."/>
        </authorList>
    </citation>
    <scope>NUCLEOTIDE SEQUENCE [LARGE SCALE GENOMIC DNA]</scope>
    <source>
        <strain evidence="2 3">Nm22</strain>
    </source>
</reference>
<dbReference type="Proteomes" id="UP000199459">
    <property type="component" value="Unassembled WGS sequence"/>
</dbReference>
<evidence type="ECO:0000256" key="1">
    <source>
        <dbReference type="SAM" id="SignalP"/>
    </source>
</evidence>
<accession>A0A1H8F736</accession>
<dbReference type="EMBL" id="FOCP01000012">
    <property type="protein sequence ID" value="SEN27711.1"/>
    <property type="molecule type" value="Genomic_DNA"/>
</dbReference>
<name>A0A1H8F736_9PROT</name>
<sequence length="159" mass="17879">MNYLYILIKFICIPAAFLTVMHTSLASETPGVQCDRQSETNHPCPFELPVDTISKLKIDAGFGWGIFNGSIYNGNSEYTVTQLDISMEPVHDLHSMEMAHAEHAGSHEPRMKQIEMNLQPLTKGAISLALDDDVVHVHDFKWKVVRVYGHKAQKGKKTQ</sequence>
<organism evidence="2 3">
    <name type="scientific">Nitrosomonas marina</name>
    <dbReference type="NCBI Taxonomy" id="917"/>
    <lineage>
        <taxon>Bacteria</taxon>
        <taxon>Pseudomonadati</taxon>
        <taxon>Pseudomonadota</taxon>
        <taxon>Betaproteobacteria</taxon>
        <taxon>Nitrosomonadales</taxon>
        <taxon>Nitrosomonadaceae</taxon>
        <taxon>Nitrosomonas</taxon>
    </lineage>
</organism>
<proteinExistence type="predicted"/>
<dbReference type="AlphaFoldDB" id="A0A1H8F736"/>
<dbReference type="RefSeq" id="WP_143056916.1">
    <property type="nucleotide sequence ID" value="NZ_FOCP01000012.1"/>
</dbReference>
<protein>
    <submittedName>
        <fullName evidence="2">Uncharacterized protein</fullName>
    </submittedName>
</protein>
<evidence type="ECO:0000313" key="2">
    <source>
        <dbReference type="EMBL" id="SEN27711.1"/>
    </source>
</evidence>
<feature type="signal peptide" evidence="1">
    <location>
        <begin position="1"/>
        <end position="26"/>
    </location>
</feature>
<dbReference type="STRING" id="917.SAMN05216326_10964"/>
<dbReference type="OrthoDB" id="8562541at2"/>
<feature type="chain" id="PRO_5011616996" evidence="1">
    <location>
        <begin position="27"/>
        <end position="159"/>
    </location>
</feature>
<keyword evidence="1" id="KW-0732">Signal</keyword>